<dbReference type="AlphaFoldDB" id="A0A803ME24"/>
<reference evidence="3" key="1">
    <citation type="journal article" date="2017" name="Nature">
        <title>The genome of Chenopodium quinoa.</title>
        <authorList>
            <person name="Jarvis D.E."/>
            <person name="Ho Y.S."/>
            <person name="Lightfoot D.J."/>
            <person name="Schmoeckel S.M."/>
            <person name="Li B."/>
            <person name="Borm T.J.A."/>
            <person name="Ohyanagi H."/>
            <person name="Mineta K."/>
            <person name="Michell C.T."/>
            <person name="Saber N."/>
            <person name="Kharbatia N.M."/>
            <person name="Rupper R.R."/>
            <person name="Sharp A.R."/>
            <person name="Dally N."/>
            <person name="Boughton B.A."/>
            <person name="Woo Y.H."/>
            <person name="Gao G."/>
            <person name="Schijlen E.G.W.M."/>
            <person name="Guo X."/>
            <person name="Momin A.A."/>
            <person name="Negrao S."/>
            <person name="Al-Babili S."/>
            <person name="Gehring C."/>
            <person name="Roessner U."/>
            <person name="Jung C."/>
            <person name="Murphy K."/>
            <person name="Arold S.T."/>
            <person name="Gojobori T."/>
            <person name="van der Linden C.G."/>
            <person name="van Loo E.N."/>
            <person name="Jellen E.N."/>
            <person name="Maughan P.J."/>
            <person name="Tester M."/>
        </authorList>
    </citation>
    <scope>NUCLEOTIDE SEQUENCE [LARGE SCALE GENOMIC DNA]</scope>
    <source>
        <strain evidence="3">cv. PI 614886</strain>
    </source>
</reference>
<dbReference type="InterPro" id="IPR010285">
    <property type="entry name" value="DNA_helicase_pif1-like_DEAD"/>
</dbReference>
<keyword evidence="1" id="KW-0067">ATP-binding</keyword>
<keyword evidence="1" id="KW-0378">Hydrolase</keyword>
<keyword evidence="1" id="KW-0233">DNA recombination</keyword>
<comment type="catalytic activity">
    <reaction evidence="1">
        <text>ATP + H2O = ADP + phosphate + H(+)</text>
        <dbReference type="Rhea" id="RHEA:13065"/>
        <dbReference type="ChEBI" id="CHEBI:15377"/>
        <dbReference type="ChEBI" id="CHEBI:15378"/>
        <dbReference type="ChEBI" id="CHEBI:30616"/>
        <dbReference type="ChEBI" id="CHEBI:43474"/>
        <dbReference type="ChEBI" id="CHEBI:456216"/>
        <dbReference type="EC" id="5.6.2.3"/>
    </reaction>
</comment>
<dbReference type="InterPro" id="IPR027417">
    <property type="entry name" value="P-loop_NTPase"/>
</dbReference>
<proteinExistence type="inferred from homology"/>
<dbReference type="GO" id="GO:0006281">
    <property type="term" value="P:DNA repair"/>
    <property type="evidence" value="ECO:0007669"/>
    <property type="project" value="UniProtKB-KW"/>
</dbReference>
<comment type="similarity">
    <text evidence="1">Belongs to the helicase family.</text>
</comment>
<dbReference type="GO" id="GO:0016787">
    <property type="term" value="F:hydrolase activity"/>
    <property type="evidence" value="ECO:0007669"/>
    <property type="project" value="UniProtKB-KW"/>
</dbReference>
<evidence type="ECO:0000313" key="3">
    <source>
        <dbReference type="EnsemblPlants" id="AUR62027717-RA:cds"/>
    </source>
</evidence>
<keyword evidence="1" id="KW-0347">Helicase</keyword>
<dbReference type="PANTHER" id="PTHR10492:SF90">
    <property type="entry name" value="ATP-DEPENDENT DNA HELICASE"/>
    <property type="match status" value="1"/>
</dbReference>
<keyword evidence="1" id="KW-0547">Nucleotide-binding</keyword>
<dbReference type="Gramene" id="AUR62027717-RA">
    <property type="protein sequence ID" value="AUR62027717-RA:cds"/>
    <property type="gene ID" value="AUR62027717"/>
</dbReference>
<evidence type="ECO:0000259" key="2">
    <source>
        <dbReference type="Pfam" id="PF05970"/>
    </source>
</evidence>
<dbReference type="GO" id="GO:0006310">
    <property type="term" value="P:DNA recombination"/>
    <property type="evidence" value="ECO:0007669"/>
    <property type="project" value="UniProtKB-KW"/>
</dbReference>
<keyword evidence="4" id="KW-1185">Reference proteome</keyword>
<sequence>MLSVSSSGIAALLFPGGKTAHSTFKIPFDPDQHSVCNFKKDSTRADLIREASLIIWDEALMTCRLAFEAVYRHFKDICSDNRVFGGKLVVLGGDFRQILPVVPDEGRESIVAATLHQASFWRDYQVM</sequence>
<keyword evidence="1" id="KW-0227">DNA damage</keyword>
<dbReference type="OMA" id="MTSTIHI"/>
<dbReference type="Pfam" id="PF05970">
    <property type="entry name" value="PIF1"/>
    <property type="match status" value="1"/>
</dbReference>
<accession>A0A803ME24</accession>
<evidence type="ECO:0000256" key="1">
    <source>
        <dbReference type="RuleBase" id="RU363044"/>
    </source>
</evidence>
<reference evidence="3" key="2">
    <citation type="submission" date="2021-03" db="UniProtKB">
        <authorList>
            <consortium name="EnsemblPlants"/>
        </authorList>
    </citation>
    <scope>IDENTIFICATION</scope>
</reference>
<dbReference type="GO" id="GO:0000723">
    <property type="term" value="P:telomere maintenance"/>
    <property type="evidence" value="ECO:0007669"/>
    <property type="project" value="InterPro"/>
</dbReference>
<dbReference type="Gene3D" id="3.40.50.300">
    <property type="entry name" value="P-loop containing nucleotide triphosphate hydrolases"/>
    <property type="match status" value="1"/>
</dbReference>
<keyword evidence="1" id="KW-0234">DNA repair</keyword>
<dbReference type="Proteomes" id="UP000596660">
    <property type="component" value="Unplaced"/>
</dbReference>
<dbReference type="EC" id="5.6.2.3" evidence="1"/>
<feature type="domain" description="DNA helicase Pif1-like DEAD-box helicase" evidence="2">
    <location>
        <begin position="2"/>
        <end position="126"/>
    </location>
</feature>
<dbReference type="EnsemblPlants" id="AUR62027717-RA">
    <property type="protein sequence ID" value="AUR62027717-RA:cds"/>
    <property type="gene ID" value="AUR62027717"/>
</dbReference>
<name>A0A803ME24_CHEQI</name>
<dbReference type="PANTHER" id="PTHR10492">
    <property type="match status" value="1"/>
</dbReference>
<comment type="cofactor">
    <cofactor evidence="1">
        <name>Mg(2+)</name>
        <dbReference type="ChEBI" id="CHEBI:18420"/>
    </cofactor>
</comment>
<evidence type="ECO:0000313" key="4">
    <source>
        <dbReference type="Proteomes" id="UP000596660"/>
    </source>
</evidence>
<dbReference type="GO" id="GO:0043139">
    <property type="term" value="F:5'-3' DNA helicase activity"/>
    <property type="evidence" value="ECO:0007669"/>
    <property type="project" value="UniProtKB-EC"/>
</dbReference>
<organism evidence="3 4">
    <name type="scientific">Chenopodium quinoa</name>
    <name type="common">Quinoa</name>
    <dbReference type="NCBI Taxonomy" id="63459"/>
    <lineage>
        <taxon>Eukaryota</taxon>
        <taxon>Viridiplantae</taxon>
        <taxon>Streptophyta</taxon>
        <taxon>Embryophyta</taxon>
        <taxon>Tracheophyta</taxon>
        <taxon>Spermatophyta</taxon>
        <taxon>Magnoliopsida</taxon>
        <taxon>eudicotyledons</taxon>
        <taxon>Gunneridae</taxon>
        <taxon>Pentapetalae</taxon>
        <taxon>Caryophyllales</taxon>
        <taxon>Chenopodiaceae</taxon>
        <taxon>Chenopodioideae</taxon>
        <taxon>Atripliceae</taxon>
        <taxon>Chenopodium</taxon>
    </lineage>
</organism>
<protein>
    <recommendedName>
        <fullName evidence="1">ATP-dependent DNA helicase</fullName>
        <ecNumber evidence="1">5.6.2.3</ecNumber>
    </recommendedName>
</protein>
<dbReference type="GO" id="GO:0005524">
    <property type="term" value="F:ATP binding"/>
    <property type="evidence" value="ECO:0007669"/>
    <property type="project" value="UniProtKB-KW"/>
</dbReference>